<dbReference type="Proteomes" id="UP000800097">
    <property type="component" value="Unassembled WGS sequence"/>
</dbReference>
<evidence type="ECO:0000256" key="2">
    <source>
        <dbReference type="SAM" id="Phobius"/>
    </source>
</evidence>
<organism evidence="3 4">
    <name type="scientific">Westerdykella ornata</name>
    <dbReference type="NCBI Taxonomy" id="318751"/>
    <lineage>
        <taxon>Eukaryota</taxon>
        <taxon>Fungi</taxon>
        <taxon>Dikarya</taxon>
        <taxon>Ascomycota</taxon>
        <taxon>Pezizomycotina</taxon>
        <taxon>Dothideomycetes</taxon>
        <taxon>Pleosporomycetidae</taxon>
        <taxon>Pleosporales</taxon>
        <taxon>Sporormiaceae</taxon>
        <taxon>Westerdykella</taxon>
    </lineage>
</organism>
<feature type="region of interest" description="Disordered" evidence="1">
    <location>
        <begin position="1"/>
        <end position="26"/>
    </location>
</feature>
<proteinExistence type="predicted"/>
<feature type="compositionally biased region" description="Basic and acidic residues" evidence="1">
    <location>
        <begin position="7"/>
        <end position="22"/>
    </location>
</feature>
<dbReference type="AlphaFoldDB" id="A0A6A6J9R9"/>
<accession>A0A6A6J9R9</accession>
<evidence type="ECO:0008006" key="5">
    <source>
        <dbReference type="Google" id="ProtNLM"/>
    </source>
</evidence>
<evidence type="ECO:0000256" key="1">
    <source>
        <dbReference type="SAM" id="MobiDB-lite"/>
    </source>
</evidence>
<feature type="transmembrane region" description="Helical" evidence="2">
    <location>
        <begin position="49"/>
        <end position="73"/>
    </location>
</feature>
<name>A0A6A6J9R9_WESOR</name>
<keyword evidence="2" id="KW-0812">Transmembrane</keyword>
<evidence type="ECO:0000313" key="3">
    <source>
        <dbReference type="EMBL" id="KAF2272964.1"/>
    </source>
</evidence>
<evidence type="ECO:0000313" key="4">
    <source>
        <dbReference type="Proteomes" id="UP000800097"/>
    </source>
</evidence>
<sequence length="679" mass="75977">MLSKTRIPTDEELGKKDDDHRPGLRSGLTVGRPRWDMFAGIFRWRRRRVTLAVVLSGLLYLSLTSMPLLSGLWTPSAPWGDVYVPEQEPKGPPPAFTISGTGRGLKRKYAGPVRFYRLASSLNAAAHTGGYHPSNRNVLFAISNLKSASVVLPLACEMAKWNRNYVHIAFMGWDDVPISALLDFHGVDNASCPAMWHDARPDYMEYSNEARAESSVVAALMHINNYLHPQVAIMDDSAAEDPFFVRGIRTKTKMLSIPLIEIPKDRWRNFLWITRLDAGSLKSWHKPTIEVVLQLPSASTGGVFRLLKSLADADYNGVRPPWLTIDVAADADPSVEQYLKDFHWPPDDRAVAERSQFTIRRRVTDPATREGAAVRLLESFYPDDTLHSHVLVLTPNSELSPLFYHYLFYLLLEYRYSAYSDADGANIMGISLEQPAVLLDGRTKLPAFQVSDLHSSRYSDRFPEEENIPFLWQGPGTHAALYFSDKWTEMHSFVRNRIAKSYQQGANITAPAPVKPETLSSLADYMVELMRVRGYSLLYPGTNSLQSLVKLHNELRHPLETKDRAIPPENVLIPYSWPLHVALPFDGDLPEVAHLPFLDTDGNKVDHESATASAAVHADEFRETVGGCNGTKTMHRKAIHGGAEDLFCFGGADEDDLVEDGLAVSRSSFALPQNDENPD</sequence>
<dbReference type="PANTHER" id="PTHR33604">
    <property type="entry name" value="OSJNBA0004B13.7 PROTEIN"/>
    <property type="match status" value="1"/>
</dbReference>
<dbReference type="OrthoDB" id="5397682at2759"/>
<keyword evidence="2" id="KW-1133">Transmembrane helix</keyword>
<protein>
    <recommendedName>
        <fullName evidence="5">Glycosyltransferase 2</fullName>
    </recommendedName>
</protein>
<dbReference type="GeneID" id="54552269"/>
<dbReference type="RefSeq" id="XP_033650503.1">
    <property type="nucleotide sequence ID" value="XM_033799094.1"/>
</dbReference>
<dbReference type="PANTHER" id="PTHR33604:SF3">
    <property type="entry name" value="OSJNBA0004B13.7 PROTEIN"/>
    <property type="match status" value="1"/>
</dbReference>
<reference evidence="3" key="1">
    <citation type="journal article" date="2020" name="Stud. Mycol.">
        <title>101 Dothideomycetes genomes: a test case for predicting lifestyles and emergence of pathogens.</title>
        <authorList>
            <person name="Haridas S."/>
            <person name="Albert R."/>
            <person name="Binder M."/>
            <person name="Bloem J."/>
            <person name="Labutti K."/>
            <person name="Salamov A."/>
            <person name="Andreopoulos B."/>
            <person name="Baker S."/>
            <person name="Barry K."/>
            <person name="Bills G."/>
            <person name="Bluhm B."/>
            <person name="Cannon C."/>
            <person name="Castanera R."/>
            <person name="Culley D."/>
            <person name="Daum C."/>
            <person name="Ezra D."/>
            <person name="Gonzalez J."/>
            <person name="Henrissat B."/>
            <person name="Kuo A."/>
            <person name="Liang C."/>
            <person name="Lipzen A."/>
            <person name="Lutzoni F."/>
            <person name="Magnuson J."/>
            <person name="Mondo S."/>
            <person name="Nolan M."/>
            <person name="Ohm R."/>
            <person name="Pangilinan J."/>
            <person name="Park H.-J."/>
            <person name="Ramirez L."/>
            <person name="Alfaro M."/>
            <person name="Sun H."/>
            <person name="Tritt A."/>
            <person name="Yoshinaga Y."/>
            <person name="Zwiers L.-H."/>
            <person name="Turgeon B."/>
            <person name="Goodwin S."/>
            <person name="Spatafora J."/>
            <person name="Crous P."/>
            <person name="Grigoriev I."/>
        </authorList>
    </citation>
    <scope>NUCLEOTIDE SEQUENCE</scope>
    <source>
        <strain evidence="3">CBS 379.55</strain>
    </source>
</reference>
<keyword evidence="4" id="KW-1185">Reference proteome</keyword>
<keyword evidence="2" id="KW-0472">Membrane</keyword>
<dbReference type="EMBL" id="ML986514">
    <property type="protein sequence ID" value="KAF2272964.1"/>
    <property type="molecule type" value="Genomic_DNA"/>
</dbReference>
<gene>
    <name evidence="3" type="ORF">EI97DRAFT_436407</name>
</gene>